<evidence type="ECO:0000313" key="2">
    <source>
        <dbReference type="EMBL" id="MFE4105731.1"/>
    </source>
</evidence>
<dbReference type="InterPro" id="IPR016169">
    <property type="entry name" value="FAD-bd_PCMH_sub2"/>
</dbReference>
<dbReference type="Gene3D" id="3.30.465.10">
    <property type="match status" value="1"/>
</dbReference>
<protein>
    <submittedName>
        <fullName evidence="2">FAD-binding oxidoreductase</fullName>
    </submittedName>
</protein>
<name>A0ABW6IC43_9CYAN</name>
<feature type="domain" description="FAD-binding PCMH-type" evidence="1">
    <location>
        <begin position="45"/>
        <end position="217"/>
    </location>
</feature>
<dbReference type="InterPro" id="IPR016166">
    <property type="entry name" value="FAD-bd_PCMH"/>
</dbReference>
<organism evidence="2 3">
    <name type="scientific">Almyronema epifaneia S1</name>
    <dbReference type="NCBI Taxonomy" id="2991925"/>
    <lineage>
        <taxon>Bacteria</taxon>
        <taxon>Bacillati</taxon>
        <taxon>Cyanobacteriota</taxon>
        <taxon>Cyanophyceae</taxon>
        <taxon>Nodosilineales</taxon>
        <taxon>Nodosilineaceae</taxon>
        <taxon>Almyronema</taxon>
        <taxon>Almyronema epifaneia</taxon>
    </lineage>
</organism>
<dbReference type="InterPro" id="IPR006094">
    <property type="entry name" value="Oxid_FAD_bind_N"/>
</dbReference>
<dbReference type="Pfam" id="PF01565">
    <property type="entry name" value="FAD_binding_4"/>
    <property type="match status" value="1"/>
</dbReference>
<proteinExistence type="predicted"/>
<evidence type="ECO:0000313" key="3">
    <source>
        <dbReference type="Proteomes" id="UP001600165"/>
    </source>
</evidence>
<dbReference type="InterPro" id="IPR036318">
    <property type="entry name" value="FAD-bd_PCMH-like_sf"/>
</dbReference>
<dbReference type="PANTHER" id="PTHR11748:SF119">
    <property type="entry name" value="D-2-HYDROXYGLUTARATE DEHYDROGENASE"/>
    <property type="match status" value="1"/>
</dbReference>
<dbReference type="EMBL" id="JBHZOL010000031">
    <property type="protein sequence ID" value="MFE4105731.1"/>
    <property type="molecule type" value="Genomic_DNA"/>
</dbReference>
<dbReference type="PANTHER" id="PTHR11748">
    <property type="entry name" value="D-LACTATE DEHYDROGENASE"/>
    <property type="match status" value="1"/>
</dbReference>
<evidence type="ECO:0000259" key="1">
    <source>
        <dbReference type="PROSITE" id="PS51387"/>
    </source>
</evidence>
<reference evidence="2 3" key="1">
    <citation type="submission" date="2024-10" db="EMBL/GenBank/DDBJ databases">
        <authorList>
            <person name="Ratan Roy A."/>
            <person name="Morales Sandoval P.H."/>
            <person name="De Los Santos Villalobos S."/>
            <person name="Chakraborty S."/>
            <person name="Mukherjee J."/>
        </authorList>
    </citation>
    <scope>NUCLEOTIDE SEQUENCE [LARGE SCALE GENOMIC DNA]</scope>
    <source>
        <strain evidence="2 3">S1</strain>
    </source>
</reference>
<dbReference type="RefSeq" id="WP_377962799.1">
    <property type="nucleotide sequence ID" value="NZ_JBHZOL010000031.1"/>
</dbReference>
<accession>A0ABW6IC43</accession>
<dbReference type="SUPFAM" id="SSF56176">
    <property type="entry name" value="FAD-binding/transporter-associated domain-like"/>
    <property type="match status" value="1"/>
</dbReference>
<comment type="caution">
    <text evidence="2">The sequence shown here is derived from an EMBL/GenBank/DDBJ whole genome shotgun (WGS) entry which is preliminary data.</text>
</comment>
<dbReference type="PROSITE" id="PS51387">
    <property type="entry name" value="FAD_PCMH"/>
    <property type="match status" value="1"/>
</dbReference>
<keyword evidence="3" id="KW-1185">Reference proteome</keyword>
<sequence length="449" mass="49610">MTTATNWDTFSTALGDIEVIRDRNQLEKLSKDYYHFSPVLQKQLADKVADIVVRPQSEAEVLQVAQVCVERQLPVTLRGAGTGNYGQCIPLAGGVVLDLSRLNQVKWVKPGMACVEAGAKLAAIDKVTRASGWELRMYPSTYRTATIGGFIGGGSGGIGSITYGQLRDRGNLNAVRVVTLEDQPRVLTLRGDDVQKVLHAYGTNGIITELEIPLGPAYAWAEVIVVFDDFMHAARFGQALGEADGLVKKLISIQAWPIPSYFQSLKPYLPTGKHAALLMVAEPSLELFEALVKAWGAEITYRKLAAEAGKGTAIAEFTWNHTTLHARSVDPGFTYLQTLFPYDPELTLVEHMLNQFGDEALMHLEFFRVEGKVIAAALQLVRYTSEARLNEIIRYHEAKGAFIANPHTYILEDGGRKTVDLDQVNFKAEVDPYGLLNPGKMRGWLERFN</sequence>
<dbReference type="Proteomes" id="UP001600165">
    <property type="component" value="Unassembled WGS sequence"/>
</dbReference>
<gene>
    <name evidence="2" type="ORF">ACFVKH_05550</name>
</gene>